<comment type="caution">
    <text evidence="2">The sequence shown here is derived from an EMBL/GenBank/DDBJ whole genome shotgun (WGS) entry which is preliminary data.</text>
</comment>
<feature type="compositionally biased region" description="Polar residues" evidence="1">
    <location>
        <begin position="19"/>
        <end position="40"/>
    </location>
</feature>
<gene>
    <name evidence="2" type="ORF">GCM10009126_22750</name>
</gene>
<evidence type="ECO:0000256" key="1">
    <source>
        <dbReference type="SAM" id="MobiDB-lite"/>
    </source>
</evidence>
<organism evidence="2 3">
    <name type="scientific">Rhodanobacter caeni</name>
    <dbReference type="NCBI Taxonomy" id="657654"/>
    <lineage>
        <taxon>Bacteria</taxon>
        <taxon>Pseudomonadati</taxon>
        <taxon>Pseudomonadota</taxon>
        <taxon>Gammaproteobacteria</taxon>
        <taxon>Lysobacterales</taxon>
        <taxon>Rhodanobacteraceae</taxon>
        <taxon>Rhodanobacter</taxon>
    </lineage>
</organism>
<keyword evidence="3" id="KW-1185">Reference proteome</keyword>
<evidence type="ECO:0000313" key="3">
    <source>
        <dbReference type="Proteomes" id="UP001500657"/>
    </source>
</evidence>
<dbReference type="RefSeq" id="WP_343882891.1">
    <property type="nucleotide sequence ID" value="NZ_BAAAFO010000003.1"/>
</dbReference>
<proteinExistence type="predicted"/>
<dbReference type="EMBL" id="BAAAFO010000003">
    <property type="protein sequence ID" value="GAA0257024.1"/>
    <property type="molecule type" value="Genomic_DNA"/>
</dbReference>
<protein>
    <submittedName>
        <fullName evidence="2">Uncharacterized protein</fullName>
    </submittedName>
</protein>
<accession>A0ABP3ECR8</accession>
<reference evidence="3" key="1">
    <citation type="journal article" date="2019" name="Int. J. Syst. Evol. Microbiol.">
        <title>The Global Catalogue of Microorganisms (GCM) 10K type strain sequencing project: providing services to taxonomists for standard genome sequencing and annotation.</title>
        <authorList>
            <consortium name="The Broad Institute Genomics Platform"/>
            <consortium name="The Broad Institute Genome Sequencing Center for Infectious Disease"/>
            <person name="Wu L."/>
            <person name="Ma J."/>
        </authorList>
    </citation>
    <scope>NUCLEOTIDE SEQUENCE [LARGE SCALE GENOMIC DNA]</scope>
    <source>
        <strain evidence="3">JCM 16242</strain>
    </source>
</reference>
<sequence>MGNTNLPQFGAAGADNSRDTLSGTEQLTDQQRGKSPSSAGHTYPPADAVPAPGQSRDTARKRPLGPEGEPEPGTAPATDDLRAYAGHHNTGHSPSDAT</sequence>
<name>A0ABP3ECR8_9GAMM</name>
<dbReference type="Proteomes" id="UP001500657">
    <property type="component" value="Unassembled WGS sequence"/>
</dbReference>
<feature type="region of interest" description="Disordered" evidence="1">
    <location>
        <begin position="1"/>
        <end position="98"/>
    </location>
</feature>
<evidence type="ECO:0000313" key="2">
    <source>
        <dbReference type="EMBL" id="GAA0257024.1"/>
    </source>
</evidence>